<keyword evidence="4" id="KW-1185">Reference proteome</keyword>
<feature type="signal peptide" evidence="1">
    <location>
        <begin position="1"/>
        <end position="20"/>
    </location>
</feature>
<dbReference type="InterPro" id="IPR002902">
    <property type="entry name" value="GNK2"/>
</dbReference>
<evidence type="ECO:0000256" key="1">
    <source>
        <dbReference type="SAM" id="SignalP"/>
    </source>
</evidence>
<evidence type="ECO:0000313" key="3">
    <source>
        <dbReference type="EMBL" id="KAG6776947.1"/>
    </source>
</evidence>
<dbReference type="PROSITE" id="PS51473">
    <property type="entry name" value="GNK2"/>
    <property type="match status" value="1"/>
</dbReference>
<evidence type="ECO:0000259" key="2">
    <source>
        <dbReference type="PROSITE" id="PS51473"/>
    </source>
</evidence>
<sequence length="241" mass="26319">MKMLIFIIFSTFLLSSPCHADTNENTGSQCSESDRATNSSEYEANLSGMLNSLAANGPIHGGFYTAEAGKGANKIYGLAQCRGDISAADCAACIKNVTMVQGCSNRMASYNDTNFEDPKVVSEALNFTNTLVSTTPSQPLMYQTAVLDVGQNGKRYGMAQCTRDLSKSDCGMCLEFQLVTYKNSVGNKRSWDIYGFSCSLWYRDYQFYNFSTPAKGGSTRSSPHQVAIRMAFPALVFLLVI</sequence>
<feature type="domain" description="Gnk2-homologous" evidence="2">
    <location>
        <begin position="102"/>
        <end position="207"/>
    </location>
</feature>
<reference evidence="3" key="1">
    <citation type="journal article" date="2020" name="bioRxiv">
        <title>Hybrid origin of Populus tomentosa Carr. identified through genome sequencing and phylogenomic analysis.</title>
        <authorList>
            <person name="An X."/>
            <person name="Gao K."/>
            <person name="Chen Z."/>
            <person name="Li J."/>
            <person name="Yang X."/>
            <person name="Yang X."/>
            <person name="Zhou J."/>
            <person name="Guo T."/>
            <person name="Zhao T."/>
            <person name="Huang S."/>
            <person name="Miao D."/>
            <person name="Khan W.U."/>
            <person name="Rao P."/>
            <person name="Ye M."/>
            <person name="Lei B."/>
            <person name="Liao W."/>
            <person name="Wang J."/>
            <person name="Ji L."/>
            <person name="Li Y."/>
            <person name="Guo B."/>
            <person name="Mustafa N.S."/>
            <person name="Li S."/>
            <person name="Yun Q."/>
            <person name="Keller S.R."/>
            <person name="Mao J."/>
            <person name="Zhang R."/>
            <person name="Strauss S.H."/>
        </authorList>
    </citation>
    <scope>NUCLEOTIDE SEQUENCE</scope>
    <source>
        <strain evidence="3">GM15</strain>
        <tissue evidence="3">Leaf</tissue>
    </source>
</reference>
<evidence type="ECO:0000313" key="4">
    <source>
        <dbReference type="Proteomes" id="UP000886885"/>
    </source>
</evidence>
<dbReference type="PANTHER" id="PTHR32099:SF30">
    <property type="entry name" value="OS03G0564600 PROTEIN"/>
    <property type="match status" value="1"/>
</dbReference>
<dbReference type="Proteomes" id="UP000886885">
    <property type="component" value="Chromosome 4D"/>
</dbReference>
<comment type="caution">
    <text evidence="3">The sequence shown here is derived from an EMBL/GenBank/DDBJ whole genome shotgun (WGS) entry which is preliminary data.</text>
</comment>
<accession>A0A8X8D447</accession>
<protein>
    <recommendedName>
        <fullName evidence="2">Gnk2-homologous domain-containing protein</fullName>
    </recommendedName>
</protein>
<organism evidence="3 4">
    <name type="scientific">Populus tomentosa</name>
    <name type="common">Chinese white poplar</name>
    <dbReference type="NCBI Taxonomy" id="118781"/>
    <lineage>
        <taxon>Eukaryota</taxon>
        <taxon>Viridiplantae</taxon>
        <taxon>Streptophyta</taxon>
        <taxon>Embryophyta</taxon>
        <taxon>Tracheophyta</taxon>
        <taxon>Spermatophyta</taxon>
        <taxon>Magnoliopsida</taxon>
        <taxon>eudicotyledons</taxon>
        <taxon>Gunneridae</taxon>
        <taxon>Pentapetalae</taxon>
        <taxon>rosids</taxon>
        <taxon>fabids</taxon>
        <taxon>Malpighiales</taxon>
        <taxon>Salicaceae</taxon>
        <taxon>Saliceae</taxon>
        <taxon>Populus</taxon>
    </lineage>
</organism>
<dbReference type="EMBL" id="JAAWWB010000008">
    <property type="protein sequence ID" value="KAG6776947.1"/>
    <property type="molecule type" value="Genomic_DNA"/>
</dbReference>
<keyword evidence="1" id="KW-0732">Signal</keyword>
<dbReference type="PANTHER" id="PTHR32099">
    <property type="entry name" value="CYSTEINE-RICH REPEAT SECRETORY PROTEIN"/>
    <property type="match status" value="1"/>
</dbReference>
<dbReference type="AlphaFoldDB" id="A0A8X8D447"/>
<name>A0A8X8D447_POPTO</name>
<proteinExistence type="predicted"/>
<feature type="chain" id="PRO_5036505874" description="Gnk2-homologous domain-containing protein" evidence="1">
    <location>
        <begin position="21"/>
        <end position="241"/>
    </location>
</feature>
<gene>
    <name evidence="3" type="ORF">POTOM_016738</name>
</gene>
<dbReference type="OrthoDB" id="1731016at2759"/>
<dbReference type="Pfam" id="PF01657">
    <property type="entry name" value="Stress-antifung"/>
    <property type="match status" value="2"/>
</dbReference>
<dbReference type="CDD" id="cd23509">
    <property type="entry name" value="Gnk2-like"/>
    <property type="match status" value="2"/>
</dbReference>